<dbReference type="InterPro" id="IPR045667">
    <property type="entry name" value="ORC3_N"/>
</dbReference>
<comment type="similarity">
    <text evidence="2">Belongs to the ORC3 family.</text>
</comment>
<dbReference type="GO" id="GO:0005664">
    <property type="term" value="C:nuclear origin of replication recognition complex"/>
    <property type="evidence" value="ECO:0007669"/>
    <property type="project" value="InterPro"/>
</dbReference>
<feature type="domain" description="Origin recognition complex subunit 3 N-terminal" evidence="6">
    <location>
        <begin position="29"/>
        <end position="306"/>
    </location>
</feature>
<dbReference type="GO" id="GO:0003688">
    <property type="term" value="F:DNA replication origin binding"/>
    <property type="evidence" value="ECO:0007669"/>
    <property type="project" value="TreeGrafter"/>
</dbReference>
<keyword evidence="3" id="KW-0235">DNA replication</keyword>
<evidence type="ECO:0000256" key="1">
    <source>
        <dbReference type="ARBA" id="ARBA00004123"/>
    </source>
</evidence>
<comment type="subcellular location">
    <subcellularLocation>
        <location evidence="1">Nucleus</location>
    </subcellularLocation>
</comment>
<evidence type="ECO:0000256" key="2">
    <source>
        <dbReference type="ARBA" id="ARBA00010977"/>
    </source>
</evidence>
<evidence type="ECO:0000259" key="6">
    <source>
        <dbReference type="Pfam" id="PF07034"/>
    </source>
</evidence>
<feature type="domain" description="Origin recognition complex subunit 3 winged helix C-terminal" evidence="7">
    <location>
        <begin position="558"/>
        <end position="630"/>
    </location>
</feature>
<dbReference type="InterPro" id="IPR020795">
    <property type="entry name" value="ORC3"/>
</dbReference>
<dbReference type="InterPro" id="IPR040855">
    <property type="entry name" value="ORC_WH_C"/>
</dbReference>
<protein>
    <submittedName>
        <fullName evidence="8">Origin recognition complex subunit 3</fullName>
    </submittedName>
</protein>
<keyword evidence="5" id="KW-0539">Nucleus</keyword>
<comment type="caution">
    <text evidence="8">The sequence shown here is derived from an EMBL/GenBank/DDBJ whole genome shotgun (WGS) entry which is preliminary data.</text>
</comment>
<dbReference type="EMBL" id="JAWDJX010000012">
    <property type="protein sequence ID" value="KAK3054364.1"/>
    <property type="molecule type" value="Genomic_DNA"/>
</dbReference>
<evidence type="ECO:0000313" key="9">
    <source>
        <dbReference type="Proteomes" id="UP001271007"/>
    </source>
</evidence>
<dbReference type="CDD" id="cd20704">
    <property type="entry name" value="Orc3"/>
    <property type="match status" value="1"/>
</dbReference>
<keyword evidence="9" id="KW-1185">Reference proteome</keyword>
<accession>A0AAJ0DPG2</accession>
<dbReference type="PANTHER" id="PTHR12748:SF0">
    <property type="entry name" value="ORIGIN RECOGNITION COMPLEX SUBUNIT 3"/>
    <property type="match status" value="1"/>
</dbReference>
<dbReference type="GO" id="GO:0005656">
    <property type="term" value="C:nuclear pre-replicative complex"/>
    <property type="evidence" value="ECO:0007669"/>
    <property type="project" value="TreeGrafter"/>
</dbReference>
<evidence type="ECO:0000256" key="4">
    <source>
        <dbReference type="ARBA" id="ARBA00023125"/>
    </source>
</evidence>
<dbReference type="GO" id="GO:0031261">
    <property type="term" value="C:DNA replication preinitiation complex"/>
    <property type="evidence" value="ECO:0007669"/>
    <property type="project" value="TreeGrafter"/>
</dbReference>
<dbReference type="AlphaFoldDB" id="A0AAJ0DPG2"/>
<keyword evidence="4" id="KW-0238">DNA-binding</keyword>
<reference evidence="8" key="1">
    <citation type="submission" date="2023-04" db="EMBL/GenBank/DDBJ databases">
        <title>Black Yeasts Isolated from many extreme environments.</title>
        <authorList>
            <person name="Coleine C."/>
            <person name="Stajich J.E."/>
            <person name="Selbmann L."/>
        </authorList>
    </citation>
    <scope>NUCLEOTIDE SEQUENCE</scope>
    <source>
        <strain evidence="8">CCFEE 5312</strain>
    </source>
</reference>
<dbReference type="Proteomes" id="UP001271007">
    <property type="component" value="Unassembled WGS sequence"/>
</dbReference>
<gene>
    <name evidence="8" type="primary">ORC3</name>
    <name evidence="8" type="ORF">LTR09_004632</name>
</gene>
<evidence type="ECO:0000256" key="5">
    <source>
        <dbReference type="ARBA" id="ARBA00023242"/>
    </source>
</evidence>
<dbReference type="PANTHER" id="PTHR12748">
    <property type="entry name" value="ORIGIN RECOGNITION COMPLEX SUBUNIT 3"/>
    <property type="match status" value="1"/>
</dbReference>
<dbReference type="GO" id="GO:0006270">
    <property type="term" value="P:DNA replication initiation"/>
    <property type="evidence" value="ECO:0007669"/>
    <property type="project" value="TreeGrafter"/>
</dbReference>
<dbReference type="Pfam" id="PF18137">
    <property type="entry name" value="WHD_ORC"/>
    <property type="match status" value="1"/>
</dbReference>
<evidence type="ECO:0000259" key="7">
    <source>
        <dbReference type="Pfam" id="PF18137"/>
    </source>
</evidence>
<name>A0AAJ0DPG2_9PEZI</name>
<evidence type="ECO:0000313" key="8">
    <source>
        <dbReference type="EMBL" id="KAK3054364.1"/>
    </source>
</evidence>
<proteinExistence type="inferred from homology"/>
<evidence type="ECO:0000256" key="3">
    <source>
        <dbReference type="ARBA" id="ARBA00022705"/>
    </source>
</evidence>
<dbReference type="Pfam" id="PF07034">
    <property type="entry name" value="ORC3_N"/>
    <property type="match status" value="1"/>
</dbReference>
<sequence>MEYEKCYVYEPEDHRPAKRRKVEPQGLHGSWNVRREAYETAWGTQEAQFNEKLGDLNANAIYKLTTFLDEATRDSNPSGIPAAILSTGPEGSSSTGVIDQLSREQNAQKRRVFIRISASTGTNLKALLKAIIQKATSRQDGIDDEDEEVTTQKRGVKLLNYDLQLLADYVSERQLEQVAIAVGDTEAFDSDLLSDLIESLGYWHDRIHIVLLLSVATSASSLQQRLSRAAVTCTKGQLFDVAPSDAQIEGVVETVITDSSITWPGADLMNLVLERQSDYIQSIDGLPLSLKYAHMSHYYANALTVFLIPDIKFADIPSDHFDALRNVDSFRQHCRHLLDNGQGSQVRDLLESNSVLFTLARHKIRELQTRLDGMMPVINLLYQIQGTLQGYSTLPTRYLSKLYKLAMSGRLTSDASLIRSMLLAIRKSQPEIIGFVFLVCSTGFIRDPYMSRFVTVRRDINRLIGQAAEENQELHSADHVQNSTLRTTIVAQKVELSKQKATLSKRDEAYTKLLRQFSDLLEEYFTASLIDPKAFPFHELVVYDLRSPYRETFTPRPRQAIERALAAPHDYLDCDCCAPDGADGNGEATLSASQPATAVLYQLYLESGSLINVSDLRQAFLAVLGDEGRSEDENIALFQRALAELKCLGFVKGTRKRVGHVAKVAWRGL</sequence>
<organism evidence="8 9">
    <name type="scientific">Extremus antarcticus</name>
    <dbReference type="NCBI Taxonomy" id="702011"/>
    <lineage>
        <taxon>Eukaryota</taxon>
        <taxon>Fungi</taxon>
        <taxon>Dikarya</taxon>
        <taxon>Ascomycota</taxon>
        <taxon>Pezizomycotina</taxon>
        <taxon>Dothideomycetes</taxon>
        <taxon>Dothideomycetidae</taxon>
        <taxon>Mycosphaerellales</taxon>
        <taxon>Extremaceae</taxon>
        <taxon>Extremus</taxon>
    </lineage>
</organism>